<dbReference type="EMBL" id="MLAK01001377">
    <property type="protein sequence ID" value="OHS93707.1"/>
    <property type="molecule type" value="Genomic_DNA"/>
</dbReference>
<comment type="similarity">
    <text evidence="4">Belongs to the protein kinase superfamily.</text>
</comment>
<organism evidence="6 7">
    <name type="scientific">Tritrichomonas foetus</name>
    <dbReference type="NCBI Taxonomy" id="1144522"/>
    <lineage>
        <taxon>Eukaryota</taxon>
        <taxon>Metamonada</taxon>
        <taxon>Parabasalia</taxon>
        <taxon>Tritrichomonadida</taxon>
        <taxon>Tritrichomonadidae</taxon>
        <taxon>Tritrichomonas</taxon>
    </lineage>
</organism>
<dbReference type="InterPro" id="IPR008271">
    <property type="entry name" value="Ser/Thr_kinase_AS"/>
</dbReference>
<dbReference type="GO" id="GO:0005524">
    <property type="term" value="F:ATP binding"/>
    <property type="evidence" value="ECO:0007669"/>
    <property type="project" value="UniProtKB-UniRule"/>
</dbReference>
<gene>
    <name evidence="6" type="ORF">TRFO_40034</name>
</gene>
<dbReference type="Proteomes" id="UP000179807">
    <property type="component" value="Unassembled WGS sequence"/>
</dbReference>
<evidence type="ECO:0000256" key="4">
    <source>
        <dbReference type="RuleBase" id="RU000304"/>
    </source>
</evidence>
<dbReference type="VEuPathDB" id="TrichDB:TRFO_40034"/>
<dbReference type="InterPro" id="IPR011009">
    <property type="entry name" value="Kinase-like_dom_sf"/>
</dbReference>
<dbReference type="PROSITE" id="PS50011">
    <property type="entry name" value="PROTEIN_KINASE_DOM"/>
    <property type="match status" value="1"/>
</dbReference>
<evidence type="ECO:0000259" key="5">
    <source>
        <dbReference type="PROSITE" id="PS50011"/>
    </source>
</evidence>
<dbReference type="PROSITE" id="PS00107">
    <property type="entry name" value="PROTEIN_KINASE_ATP"/>
    <property type="match status" value="1"/>
</dbReference>
<dbReference type="PANTHER" id="PTHR24362">
    <property type="entry name" value="SERINE/THREONINE-PROTEIN KINASE NEK"/>
    <property type="match status" value="1"/>
</dbReference>
<dbReference type="FunFam" id="1.10.510.10:FF:000571">
    <property type="entry name" value="Maternal embryonic leucine zipper kinase"/>
    <property type="match status" value="1"/>
</dbReference>
<feature type="domain" description="Protein kinase" evidence="5">
    <location>
        <begin position="16"/>
        <end position="271"/>
    </location>
</feature>
<evidence type="ECO:0000313" key="7">
    <source>
        <dbReference type="Proteomes" id="UP000179807"/>
    </source>
</evidence>
<dbReference type="Pfam" id="PF00069">
    <property type="entry name" value="Pkinase"/>
    <property type="match status" value="1"/>
</dbReference>
<dbReference type="InterPro" id="IPR017441">
    <property type="entry name" value="Protein_kinase_ATP_BS"/>
</dbReference>
<dbReference type="RefSeq" id="XP_068346844.1">
    <property type="nucleotide sequence ID" value="XM_068512968.1"/>
</dbReference>
<accession>A0A1J4J7S4</accession>
<dbReference type="AlphaFoldDB" id="A0A1J4J7S4"/>
<keyword evidence="2 3" id="KW-0067">ATP-binding</keyword>
<dbReference type="Gene3D" id="1.10.510.10">
    <property type="entry name" value="Transferase(Phosphotransferase) domain 1"/>
    <property type="match status" value="1"/>
</dbReference>
<dbReference type="SMART" id="SM00220">
    <property type="entry name" value="S_TKc"/>
    <property type="match status" value="1"/>
</dbReference>
<sequence>MEISTDIREALKERHYTPIEIIGKGGYAQTILAENSIYHQKFAIKVADLSAPKNSIRDCYINEVQILKTLYHPNIVYIYDYFETHNYLFIVLEYCENRSLAHYLKKNHGNISSSDKKSIMLQIAQALEYCHEKGIAHLDIKPSNIVVDNLGNPHLCDFGFSAFISNDTERYKYNKFAGSPCYQAPEIRNHQLYNPFSADMFSLGVTFFEIFYEENPFRKFTGAELDSVQKGDYIDAFPFQNKDFYRLVRKLCKYKPEYRLDIHQVLTSDYFTKNVKQKKMMTLNLPRKRGRLNSNEQSLKDIGANTNSYTNVSGRKILKMVNNTARLSHVYCGQSTTTATFSSC</sequence>
<reference evidence="6" key="1">
    <citation type="submission" date="2016-10" db="EMBL/GenBank/DDBJ databases">
        <authorList>
            <person name="Benchimol M."/>
            <person name="Almeida L.G."/>
            <person name="Vasconcelos A.T."/>
            <person name="Perreira-Neves A."/>
            <person name="Rosa I.A."/>
            <person name="Tasca T."/>
            <person name="Bogo M.R."/>
            <person name="de Souza W."/>
        </authorList>
    </citation>
    <scope>NUCLEOTIDE SEQUENCE [LARGE SCALE GENOMIC DNA]</scope>
    <source>
        <strain evidence="6">K</strain>
    </source>
</reference>
<dbReference type="PROSITE" id="PS00108">
    <property type="entry name" value="PROTEIN_KINASE_ST"/>
    <property type="match status" value="1"/>
</dbReference>
<keyword evidence="6" id="KW-0808">Transferase</keyword>
<protein>
    <submittedName>
        <fullName evidence="6">CAMK family protein kinase</fullName>
    </submittedName>
</protein>
<evidence type="ECO:0000256" key="1">
    <source>
        <dbReference type="ARBA" id="ARBA00022741"/>
    </source>
</evidence>
<comment type="caution">
    <text evidence="6">The sequence shown here is derived from an EMBL/GenBank/DDBJ whole genome shotgun (WGS) entry which is preliminary data.</text>
</comment>
<dbReference type="CDD" id="cd00180">
    <property type="entry name" value="PKc"/>
    <property type="match status" value="1"/>
</dbReference>
<keyword evidence="6" id="KW-0418">Kinase</keyword>
<name>A0A1J4J7S4_9EUKA</name>
<dbReference type="PANTHER" id="PTHR24362:SF309">
    <property type="entry name" value="PROTEIN KINASE DOMAIN-CONTAINING PROTEIN"/>
    <property type="match status" value="1"/>
</dbReference>
<keyword evidence="1 3" id="KW-0547">Nucleotide-binding</keyword>
<keyword evidence="4" id="KW-0723">Serine/threonine-protein kinase</keyword>
<dbReference type="SUPFAM" id="SSF56112">
    <property type="entry name" value="Protein kinase-like (PK-like)"/>
    <property type="match status" value="1"/>
</dbReference>
<feature type="binding site" evidence="3">
    <location>
        <position position="45"/>
    </location>
    <ligand>
        <name>ATP</name>
        <dbReference type="ChEBI" id="CHEBI:30616"/>
    </ligand>
</feature>
<keyword evidence="7" id="KW-1185">Reference proteome</keyword>
<proteinExistence type="inferred from homology"/>
<dbReference type="InterPro" id="IPR000719">
    <property type="entry name" value="Prot_kinase_dom"/>
</dbReference>
<evidence type="ECO:0000313" key="6">
    <source>
        <dbReference type="EMBL" id="OHS93707.1"/>
    </source>
</evidence>
<dbReference type="GeneID" id="94847672"/>
<dbReference type="GO" id="GO:0004674">
    <property type="term" value="F:protein serine/threonine kinase activity"/>
    <property type="evidence" value="ECO:0007669"/>
    <property type="project" value="UniProtKB-KW"/>
</dbReference>
<evidence type="ECO:0000256" key="2">
    <source>
        <dbReference type="ARBA" id="ARBA00022840"/>
    </source>
</evidence>
<evidence type="ECO:0000256" key="3">
    <source>
        <dbReference type="PROSITE-ProRule" id="PRU10141"/>
    </source>
</evidence>
<dbReference type="OrthoDB" id="541276at2759"/>